<evidence type="ECO:0000256" key="2">
    <source>
        <dbReference type="SAM" id="SignalP"/>
    </source>
</evidence>
<sequence>MLLWIMLLRTFMCKLLRQRVSNSPGYIPRCLTAGSYGNSTFNRLRNYQAVFQRGFIILHSHQQHMSIPISPHPCQYLLLSDFLIIVFLVGVRWCLICISLIINNVEHLINLFGKSVF</sequence>
<dbReference type="Proteomes" id="UP000823872">
    <property type="component" value="Chromosome E2"/>
</dbReference>
<evidence type="ECO:0000313" key="4">
    <source>
        <dbReference type="Proteomes" id="UP000823872"/>
    </source>
</evidence>
<reference evidence="4" key="3">
    <citation type="submission" date="2021-02" db="EMBL/GenBank/DDBJ databases">
        <title>Safari Cat Assemblies.</title>
        <authorList>
            <person name="Bredemeyer K.R."/>
            <person name="Murphy W.J."/>
        </authorList>
    </citation>
    <scope>NUCLEOTIDE SEQUENCE [LARGE SCALE GENOMIC DNA]</scope>
</reference>
<reference evidence="3" key="4">
    <citation type="submission" date="2025-05" db="UniProtKB">
        <authorList>
            <consortium name="Ensembl"/>
        </authorList>
    </citation>
    <scope>IDENTIFICATION</scope>
    <source>
        <strain evidence="3">breed Abyssinian</strain>
    </source>
</reference>
<evidence type="ECO:0000256" key="1">
    <source>
        <dbReference type="SAM" id="Phobius"/>
    </source>
</evidence>
<reference evidence="3" key="1">
    <citation type="journal article" date="2007" name="Genome Res.">
        <title>Initial sequence and comparative analysis of the cat genome.</title>
        <authorList>
            <person name="Pontius J.U."/>
            <person name="Mullikin J.C."/>
            <person name="Smith D.R."/>
            <person name="Lindblad-Toh K."/>
            <person name="Gnerre S."/>
            <person name="Clamp M."/>
            <person name="Chang J."/>
            <person name="Stephens R."/>
            <person name="Neelam B."/>
            <person name="Volfovsky N."/>
            <person name="Schaffer A.A."/>
            <person name="Agarwala R."/>
            <person name="Narfstrom K."/>
            <person name="Murphy W.J."/>
            <person name="Giger U."/>
            <person name="Roca A.L."/>
            <person name="Antunes A."/>
            <person name="Menotti-Raymond M."/>
            <person name="Yuhki N."/>
            <person name="Pecon-Slattery J."/>
            <person name="Johnson W.E."/>
            <person name="Bourque G."/>
            <person name="Tesler G."/>
            <person name="O'Brien S.J."/>
        </authorList>
    </citation>
    <scope>NUCLEOTIDE SEQUENCE [LARGE SCALE GENOMIC DNA]</scope>
    <source>
        <strain evidence="3">Abyssinian</strain>
    </source>
</reference>
<dbReference type="Ensembl" id="ENSFCTT00005081891.1">
    <property type="protein sequence ID" value="ENSFCTP00005056635.1"/>
    <property type="gene ID" value="ENSFCTG00005029142.1"/>
</dbReference>
<proteinExistence type="predicted"/>
<keyword evidence="2" id="KW-0732">Signal</keyword>
<organism evidence="3 4">
    <name type="scientific">Felis catus</name>
    <name type="common">Cat</name>
    <name type="synonym">Felis silvestris catus</name>
    <dbReference type="NCBI Taxonomy" id="9685"/>
    <lineage>
        <taxon>Eukaryota</taxon>
        <taxon>Metazoa</taxon>
        <taxon>Chordata</taxon>
        <taxon>Craniata</taxon>
        <taxon>Vertebrata</taxon>
        <taxon>Euteleostomi</taxon>
        <taxon>Mammalia</taxon>
        <taxon>Eutheria</taxon>
        <taxon>Laurasiatheria</taxon>
        <taxon>Carnivora</taxon>
        <taxon>Feliformia</taxon>
        <taxon>Felidae</taxon>
        <taxon>Felinae</taxon>
        <taxon>Felis</taxon>
    </lineage>
</organism>
<feature type="signal peptide" evidence="2">
    <location>
        <begin position="1"/>
        <end position="17"/>
    </location>
</feature>
<feature type="transmembrane region" description="Helical" evidence="1">
    <location>
        <begin position="76"/>
        <end position="102"/>
    </location>
</feature>
<keyword evidence="4" id="KW-1185">Reference proteome</keyword>
<feature type="chain" id="PRO_5045020949" evidence="2">
    <location>
        <begin position="18"/>
        <end position="117"/>
    </location>
</feature>
<name>A0ABI8ABJ1_FELCA</name>
<accession>A0ABI8ABJ1</accession>
<dbReference type="GeneTree" id="ENSGT01150000287949"/>
<dbReference type="Ensembl" id="ENSFCTT00005081861.1">
    <property type="protein sequence ID" value="ENSFCTP00005056622.1"/>
    <property type="gene ID" value="ENSFCTG00005029142.1"/>
</dbReference>
<reference evidence="3" key="2">
    <citation type="submission" date="2011-09" db="EMBL/GenBank/DDBJ databases">
        <title>Sequence assembly of the Felis catus genome version 6.2.</title>
        <authorList>
            <person name="Hillier L.W."/>
            <person name="Warren W."/>
            <person name="Obrien S."/>
            <person name="Wilson R.K."/>
        </authorList>
    </citation>
    <scope>NUCLEOTIDE SEQUENCE [LARGE SCALE GENOMIC DNA]</scope>
    <source>
        <strain evidence="3">Abyssinian</strain>
    </source>
</reference>
<evidence type="ECO:0000313" key="3">
    <source>
        <dbReference type="Ensembl" id="ENSFCTP00005056610.1"/>
    </source>
</evidence>
<keyword evidence="1" id="KW-0812">Transmembrane</keyword>
<keyword evidence="1" id="KW-1133">Transmembrane helix</keyword>
<dbReference type="Ensembl" id="ENSFCTT00005081837.1">
    <property type="protein sequence ID" value="ENSFCTP00005056610.1"/>
    <property type="gene ID" value="ENSFCTG00005029142.1"/>
</dbReference>
<protein>
    <submittedName>
        <fullName evidence="3">Uncharacterized protein</fullName>
    </submittedName>
</protein>
<keyword evidence="1" id="KW-0472">Membrane</keyword>